<organism evidence="2 3">
    <name type="scientific">Thauera sinica</name>
    <dbReference type="NCBI Taxonomy" id="2665146"/>
    <lineage>
        <taxon>Bacteria</taxon>
        <taxon>Pseudomonadati</taxon>
        <taxon>Pseudomonadota</taxon>
        <taxon>Betaproteobacteria</taxon>
        <taxon>Rhodocyclales</taxon>
        <taxon>Zoogloeaceae</taxon>
        <taxon>Thauera</taxon>
    </lineage>
</organism>
<evidence type="ECO:0000313" key="2">
    <source>
        <dbReference type="EMBL" id="MFC5772047.1"/>
    </source>
</evidence>
<dbReference type="InterPro" id="IPR036038">
    <property type="entry name" value="Aminotransferase-like"/>
</dbReference>
<dbReference type="EMBL" id="JBHSOG010000102">
    <property type="protein sequence ID" value="MFC5772047.1"/>
    <property type="molecule type" value="Genomic_DNA"/>
</dbReference>
<dbReference type="RefSeq" id="WP_198363234.1">
    <property type="nucleotide sequence ID" value="NZ_JBHSOG010000102.1"/>
</dbReference>
<dbReference type="Gene3D" id="3.40.50.1820">
    <property type="entry name" value="alpha/beta hydrolase"/>
    <property type="match status" value="1"/>
</dbReference>
<dbReference type="NCBIfam" id="NF006734">
    <property type="entry name" value="PRK09266.1"/>
    <property type="match status" value="1"/>
</dbReference>
<dbReference type="SUPFAM" id="SSF56752">
    <property type="entry name" value="D-aminoacid aminotransferase-like PLP-dependent enzymes"/>
    <property type="match status" value="1"/>
</dbReference>
<protein>
    <submittedName>
        <fullName evidence="2">Alpha/beta fold hydrolase</fullName>
    </submittedName>
</protein>
<accession>A0ABW1AXZ8</accession>
<dbReference type="Gene3D" id="3.30.470.10">
    <property type="match status" value="1"/>
</dbReference>
<dbReference type="PANTHER" id="PTHR43433:SF5">
    <property type="entry name" value="AB HYDROLASE-1 DOMAIN-CONTAINING PROTEIN"/>
    <property type="match status" value="1"/>
</dbReference>
<dbReference type="Proteomes" id="UP001595974">
    <property type="component" value="Unassembled WGS sequence"/>
</dbReference>
<gene>
    <name evidence="2" type="ORF">ACFPTN_21915</name>
</gene>
<reference evidence="3" key="1">
    <citation type="journal article" date="2019" name="Int. J. Syst. Evol. Microbiol.">
        <title>The Global Catalogue of Microorganisms (GCM) 10K type strain sequencing project: providing services to taxonomists for standard genome sequencing and annotation.</title>
        <authorList>
            <consortium name="The Broad Institute Genomics Platform"/>
            <consortium name="The Broad Institute Genome Sequencing Center for Infectious Disease"/>
            <person name="Wu L."/>
            <person name="Ma J."/>
        </authorList>
    </citation>
    <scope>NUCLEOTIDE SEQUENCE [LARGE SCALE GENOMIC DNA]</scope>
    <source>
        <strain evidence="3">SHR3</strain>
    </source>
</reference>
<dbReference type="InterPro" id="IPR029058">
    <property type="entry name" value="AB_hydrolase_fold"/>
</dbReference>
<proteinExistence type="predicted"/>
<evidence type="ECO:0000259" key="1">
    <source>
        <dbReference type="Pfam" id="PF00561"/>
    </source>
</evidence>
<dbReference type="Pfam" id="PF01063">
    <property type="entry name" value="Aminotran_4"/>
    <property type="match status" value="1"/>
</dbReference>
<name>A0ABW1AXZ8_9RHOO</name>
<evidence type="ECO:0000313" key="3">
    <source>
        <dbReference type="Proteomes" id="UP001595974"/>
    </source>
</evidence>
<dbReference type="InterPro" id="IPR050471">
    <property type="entry name" value="AB_hydrolase"/>
</dbReference>
<dbReference type="PRINTS" id="PR00111">
    <property type="entry name" value="ABHYDROLASE"/>
</dbReference>
<dbReference type="InterPro" id="IPR043131">
    <property type="entry name" value="BCAT-like_N"/>
</dbReference>
<keyword evidence="2" id="KW-0378">Hydrolase</keyword>
<dbReference type="Pfam" id="PF00561">
    <property type="entry name" value="Abhydrolase_1"/>
    <property type="match status" value="1"/>
</dbReference>
<dbReference type="PANTHER" id="PTHR43433">
    <property type="entry name" value="HYDROLASE, ALPHA/BETA FOLD FAMILY PROTEIN"/>
    <property type="match status" value="1"/>
</dbReference>
<dbReference type="GO" id="GO:0016787">
    <property type="term" value="F:hydrolase activity"/>
    <property type="evidence" value="ECO:0007669"/>
    <property type="project" value="UniProtKB-KW"/>
</dbReference>
<sequence length="537" mass="57444">MAVVEVDGARVSFQVDGQGPGLVLVHGTGGDAQSNWGHLVERFASRWTVVRPDYAGSGETADQGGALSVASLAAQVVGAARAAGAVPFDLVGFSLGASVAAYIAAEYPDEVRSLVLLAGFAAGEDTRFKLELGLWRDLIRNDRHALARLLLLTGFSPDFLAGLSMEQIEENIEAIVTGSQWEGMVRQVELDLTLDVREQVQRIAKPTLVIGCTYDHMVPPAHARALAAAIPGARYAELDSGHLAPLERPDELVRLVRGFLETGSAATTDASPTFMTLRNARPATAEELGPLAFAGYAHFTAMQVRNGGVRGLDLHLARLRQASLKLFGQALPDEQIRASLKAAVQAGPADFSLVATVYSPAGEFIVAGPEAVPELLIRTGPASSGPAGPLGLATFEHERTLAEVKHVGEIAKTWFLRRAVERGFDDAVFVDRRGRLSEATIWNLAFWDGTSVVWPRADMLAGITMTILRRQLERLGVPQREQEVTVADLPELAGAVVMNSWTPGVAVHRIDAVTLPEASSFVELLHTAYLAEPLVAP</sequence>
<dbReference type="SUPFAM" id="SSF53474">
    <property type="entry name" value="alpha/beta-Hydrolases"/>
    <property type="match status" value="1"/>
</dbReference>
<dbReference type="InterPro" id="IPR000073">
    <property type="entry name" value="AB_hydrolase_1"/>
</dbReference>
<keyword evidence="3" id="KW-1185">Reference proteome</keyword>
<comment type="caution">
    <text evidence="2">The sequence shown here is derived from an EMBL/GenBank/DDBJ whole genome shotgun (WGS) entry which is preliminary data.</text>
</comment>
<feature type="domain" description="AB hydrolase-1" evidence="1">
    <location>
        <begin position="22"/>
        <end position="249"/>
    </location>
</feature>
<dbReference type="InterPro" id="IPR043132">
    <property type="entry name" value="BCAT-like_C"/>
</dbReference>
<dbReference type="InterPro" id="IPR001544">
    <property type="entry name" value="Aminotrans_IV"/>
</dbReference>
<dbReference type="Gene3D" id="3.20.10.10">
    <property type="entry name" value="D-amino Acid Aminotransferase, subunit A, domain 2"/>
    <property type="match status" value="1"/>
</dbReference>